<organism evidence="2 3">
    <name type="scientific">Vibrio nigripulchritudo SOn1</name>
    <dbReference type="NCBI Taxonomy" id="1238450"/>
    <lineage>
        <taxon>Bacteria</taxon>
        <taxon>Pseudomonadati</taxon>
        <taxon>Pseudomonadota</taxon>
        <taxon>Gammaproteobacteria</taxon>
        <taxon>Vibrionales</taxon>
        <taxon>Vibrionaceae</taxon>
        <taxon>Vibrio</taxon>
    </lineage>
</organism>
<dbReference type="EMBL" id="CAOF01000137">
    <property type="protein sequence ID" value="CCO48167.1"/>
    <property type="molecule type" value="Genomic_DNA"/>
</dbReference>
<feature type="signal peptide" evidence="1">
    <location>
        <begin position="1"/>
        <end position="19"/>
    </location>
</feature>
<dbReference type="RefSeq" id="WP_004403588.1">
    <property type="nucleotide sequence ID" value="NZ_LK391965.1"/>
</dbReference>
<evidence type="ECO:0000256" key="1">
    <source>
        <dbReference type="SAM" id="SignalP"/>
    </source>
</evidence>
<reference evidence="2 3" key="1">
    <citation type="journal article" date="2013" name="ISME J.">
        <title>Comparative genomics of pathogenic lineages of Vibrio nigripulchritudo identifies virulence-associated traits.</title>
        <authorList>
            <person name="Goudenege D."/>
            <person name="Labreuche Y."/>
            <person name="Krin E."/>
            <person name="Ansquer D."/>
            <person name="Mangenot S."/>
            <person name="Calteau A."/>
            <person name="Medigue C."/>
            <person name="Mazel D."/>
            <person name="Polz M.F."/>
            <person name="Le Roux F."/>
        </authorList>
    </citation>
    <scope>NUCLEOTIDE SEQUENCE [LARGE SCALE GENOMIC DNA]</scope>
    <source>
        <strain evidence="2 3">SOn1</strain>
    </source>
</reference>
<evidence type="ECO:0000313" key="3">
    <source>
        <dbReference type="Proteomes" id="UP000018211"/>
    </source>
</evidence>
<proteinExistence type="predicted"/>
<dbReference type="AlphaFoldDB" id="A0AAV2VTZ1"/>
<name>A0AAV2VTZ1_9VIBR</name>
<dbReference type="Pfam" id="PF11777">
    <property type="entry name" value="DUF3316"/>
    <property type="match status" value="1"/>
</dbReference>
<sequence>MKKVTVLATALLLSSTAFASTQLNNSATSITTEGFATQEQAMNAGYTLMDEINQMTSSELAKKLPITAYTVSYNSVEVKDIEMHIEAFSKKRGEVQYRAVVDVDYQYESRDS</sequence>
<protein>
    <recommendedName>
        <fullName evidence="4">Acyl-CoA synthetase</fullName>
    </recommendedName>
</protein>
<dbReference type="PIRSF" id="PIRSF028299">
    <property type="entry name" value="UCP028299"/>
    <property type="match status" value="1"/>
</dbReference>
<comment type="caution">
    <text evidence="2">The sequence shown here is derived from an EMBL/GenBank/DDBJ whole genome shotgun (WGS) entry which is preliminary data.</text>
</comment>
<evidence type="ECO:0000313" key="2">
    <source>
        <dbReference type="EMBL" id="CCO48167.1"/>
    </source>
</evidence>
<accession>A0AAV2VTZ1</accession>
<keyword evidence="1" id="KW-0732">Signal</keyword>
<gene>
    <name evidence="2" type="ORF">VIBNISOn1_450131</name>
</gene>
<evidence type="ECO:0008006" key="4">
    <source>
        <dbReference type="Google" id="ProtNLM"/>
    </source>
</evidence>
<dbReference type="Proteomes" id="UP000018211">
    <property type="component" value="Unassembled WGS sequence"/>
</dbReference>
<dbReference type="InterPro" id="IPR016879">
    <property type="entry name" value="UCP028299"/>
</dbReference>
<feature type="chain" id="PRO_5043853331" description="Acyl-CoA synthetase" evidence="1">
    <location>
        <begin position="20"/>
        <end position="112"/>
    </location>
</feature>